<reference evidence="2" key="1">
    <citation type="submission" date="2018-12" db="EMBL/GenBank/DDBJ databases">
        <title>Novel natural products biosynthetic potential of the class Ktedonobacteria.</title>
        <authorList>
            <person name="Zheng Y."/>
            <person name="Saitou A."/>
            <person name="Wang C.M."/>
            <person name="Toyoda A."/>
            <person name="Minakuchi Y."/>
            <person name="Sekiguchi Y."/>
            <person name="Ueda K."/>
            <person name="Takano H."/>
            <person name="Sakai Y."/>
            <person name="Yokota A."/>
            <person name="Yabe S."/>
        </authorList>
    </citation>
    <scope>NUCLEOTIDE SEQUENCE</scope>
    <source>
        <strain evidence="2">COM3</strain>
    </source>
</reference>
<sequence length="278" mass="31388">MLHTPVSPLMPGRLFRAKTLLYELRWSVGWSWLVPLLLIVGSLALARLTYVPLYMQRQADGPPLTAEQIAALQEKDPGPDYVVALRNDLERFLPPLSLFLTLGLLAREWQQGTLAQLVLRRPSLVVLFGRLCIVLLYLVILMLLASWGAYLLLRKPPADVTVLTSMWEMLRTVFPSMLLLIAIGLCTVHLTVSSIAGYLLPVALWLINLLACQFMTSGGQKHDVVLYLLFGWYYHDQALNPDNWWIGKLILLVVALVLLGLQLPLVRQEARFIRNIGD</sequence>
<dbReference type="Pfam" id="PF12730">
    <property type="entry name" value="ABC2_membrane_4"/>
    <property type="match status" value="1"/>
</dbReference>
<gene>
    <name evidence="2" type="ORF">KTC_25890</name>
</gene>
<feature type="transmembrane region" description="Helical" evidence="1">
    <location>
        <begin position="127"/>
        <end position="153"/>
    </location>
</feature>
<evidence type="ECO:0000256" key="1">
    <source>
        <dbReference type="SAM" id="Phobius"/>
    </source>
</evidence>
<name>A0A455SKD9_9CHLR</name>
<feature type="transmembrane region" description="Helical" evidence="1">
    <location>
        <begin position="30"/>
        <end position="50"/>
    </location>
</feature>
<proteinExistence type="predicted"/>
<organism evidence="2">
    <name type="scientific">Thermosporothrix sp. COM3</name>
    <dbReference type="NCBI Taxonomy" id="2490863"/>
    <lineage>
        <taxon>Bacteria</taxon>
        <taxon>Bacillati</taxon>
        <taxon>Chloroflexota</taxon>
        <taxon>Ktedonobacteria</taxon>
        <taxon>Ktedonobacterales</taxon>
        <taxon>Thermosporotrichaceae</taxon>
        <taxon>Thermosporothrix</taxon>
    </lineage>
</organism>
<feature type="transmembrane region" description="Helical" evidence="1">
    <location>
        <begin position="244"/>
        <end position="266"/>
    </location>
</feature>
<protein>
    <submittedName>
        <fullName evidence="2">Uncharacterized protein</fullName>
    </submittedName>
</protein>
<feature type="transmembrane region" description="Helical" evidence="1">
    <location>
        <begin position="198"/>
        <end position="216"/>
    </location>
</feature>
<keyword evidence="1" id="KW-0472">Membrane</keyword>
<keyword evidence="1" id="KW-1133">Transmembrane helix</keyword>
<dbReference type="EMBL" id="AP019376">
    <property type="protein sequence ID" value="BBH87838.1"/>
    <property type="molecule type" value="Genomic_DNA"/>
</dbReference>
<dbReference type="AlphaFoldDB" id="A0A455SKD9"/>
<evidence type="ECO:0000313" key="2">
    <source>
        <dbReference type="EMBL" id="BBH87838.1"/>
    </source>
</evidence>
<keyword evidence="1" id="KW-0812">Transmembrane</keyword>
<feature type="transmembrane region" description="Helical" evidence="1">
    <location>
        <begin position="173"/>
        <end position="191"/>
    </location>
</feature>
<accession>A0A455SKD9</accession>